<dbReference type="AlphaFoldDB" id="A0A7W7WU10"/>
<feature type="compositionally biased region" description="Basic residues" evidence="1">
    <location>
        <begin position="224"/>
        <end position="237"/>
    </location>
</feature>
<dbReference type="Proteomes" id="UP000542674">
    <property type="component" value="Unassembled WGS sequence"/>
</dbReference>
<organism evidence="2 3">
    <name type="scientific">Saccharothrix violaceirubra</name>
    <dbReference type="NCBI Taxonomy" id="413306"/>
    <lineage>
        <taxon>Bacteria</taxon>
        <taxon>Bacillati</taxon>
        <taxon>Actinomycetota</taxon>
        <taxon>Actinomycetes</taxon>
        <taxon>Pseudonocardiales</taxon>
        <taxon>Pseudonocardiaceae</taxon>
        <taxon>Saccharothrix</taxon>
    </lineage>
</organism>
<evidence type="ECO:0000256" key="1">
    <source>
        <dbReference type="SAM" id="MobiDB-lite"/>
    </source>
</evidence>
<comment type="caution">
    <text evidence="2">The sequence shown here is derived from an EMBL/GenBank/DDBJ whole genome shotgun (WGS) entry which is preliminary data.</text>
</comment>
<accession>A0A7W7WU10</accession>
<dbReference type="RefSeq" id="WP_184666516.1">
    <property type="nucleotide sequence ID" value="NZ_BAABAI010000034.1"/>
</dbReference>
<name>A0A7W7WU10_9PSEU</name>
<gene>
    <name evidence="2" type="ORF">F4559_001129</name>
</gene>
<proteinExistence type="predicted"/>
<reference evidence="2 3" key="1">
    <citation type="submission" date="2020-08" db="EMBL/GenBank/DDBJ databases">
        <title>Sequencing the genomes of 1000 actinobacteria strains.</title>
        <authorList>
            <person name="Klenk H.-P."/>
        </authorList>
    </citation>
    <scope>NUCLEOTIDE SEQUENCE [LARGE SCALE GENOMIC DNA]</scope>
    <source>
        <strain evidence="2 3">DSM 45084</strain>
    </source>
</reference>
<evidence type="ECO:0000313" key="2">
    <source>
        <dbReference type="EMBL" id="MBB4963770.1"/>
    </source>
</evidence>
<dbReference type="EMBL" id="JACHJS010000001">
    <property type="protein sequence ID" value="MBB4963770.1"/>
    <property type="molecule type" value="Genomic_DNA"/>
</dbReference>
<keyword evidence="3" id="KW-1185">Reference proteome</keyword>
<feature type="region of interest" description="Disordered" evidence="1">
    <location>
        <begin position="199"/>
        <end position="237"/>
    </location>
</feature>
<protein>
    <submittedName>
        <fullName evidence="2">Uncharacterized protein</fullName>
    </submittedName>
</protein>
<sequence>MSPVVPAGTVVDTTDDPRWQPLVVTATLTEPVVGLDSQPLCLDGPLAWCAAQLALADEAGLPPLRHDWAPDLALPLATWTAAPSRPDTDSRLRAADGERVWGWACSAASWTALGHTTVEIRRRPPVGEMARFTADGKHHSGLGPYKARDTPMAATWVDTVVWHALGDPDAVAGLLAHLGHLGRATRHGHGRIQTITVEPGRDRDAWRSRPLPDPTGPAGSIRAPYHHHSRRMPCRTP</sequence>
<evidence type="ECO:0000313" key="3">
    <source>
        <dbReference type="Proteomes" id="UP000542674"/>
    </source>
</evidence>